<dbReference type="InterPro" id="IPR036388">
    <property type="entry name" value="WH-like_DNA-bd_sf"/>
</dbReference>
<proteinExistence type="predicted"/>
<comment type="caution">
    <text evidence="2">The sequence shown here is derived from an EMBL/GenBank/DDBJ whole genome shotgun (WGS) entry which is preliminary data.</text>
</comment>
<dbReference type="Pfam" id="PF04545">
    <property type="entry name" value="Sigma70_r4"/>
    <property type="match status" value="1"/>
</dbReference>
<dbReference type="EMBL" id="BAAAQM010000090">
    <property type="protein sequence ID" value="GAA2006163.1"/>
    <property type="molecule type" value="Genomic_DNA"/>
</dbReference>
<dbReference type="InterPro" id="IPR007630">
    <property type="entry name" value="RNA_pol_sigma70_r4"/>
</dbReference>
<name>A0ABN2TDR1_9ACTN</name>
<dbReference type="SUPFAM" id="SSF88659">
    <property type="entry name" value="Sigma3 and sigma4 domains of RNA polymerase sigma factors"/>
    <property type="match status" value="1"/>
</dbReference>
<evidence type="ECO:0000313" key="3">
    <source>
        <dbReference type="Proteomes" id="UP001499854"/>
    </source>
</evidence>
<feature type="domain" description="RNA polymerase sigma-70 region 4" evidence="1">
    <location>
        <begin position="27"/>
        <end position="60"/>
    </location>
</feature>
<evidence type="ECO:0000313" key="2">
    <source>
        <dbReference type="EMBL" id="GAA2006163.1"/>
    </source>
</evidence>
<dbReference type="Gene3D" id="1.10.10.10">
    <property type="entry name" value="Winged helix-like DNA-binding domain superfamily/Winged helix DNA-binding domain"/>
    <property type="match status" value="1"/>
</dbReference>
<evidence type="ECO:0000259" key="1">
    <source>
        <dbReference type="Pfam" id="PF04545"/>
    </source>
</evidence>
<dbReference type="Proteomes" id="UP001499854">
    <property type="component" value="Unassembled WGS sequence"/>
</dbReference>
<organism evidence="2 3">
    <name type="scientific">Catenulispora subtropica</name>
    <dbReference type="NCBI Taxonomy" id="450798"/>
    <lineage>
        <taxon>Bacteria</taxon>
        <taxon>Bacillati</taxon>
        <taxon>Actinomycetota</taxon>
        <taxon>Actinomycetes</taxon>
        <taxon>Catenulisporales</taxon>
        <taxon>Catenulisporaceae</taxon>
        <taxon>Catenulispora</taxon>
    </lineage>
</organism>
<sequence length="448" mass="49115">MSEWRQTIIGLDPQDQWASEAWALLPSDRHRQVLQGRLEGSTLDELGTLFGVTREWVRQIGIAGEKRLLENSDALAPGWRDEVRALFEGAIVRTGVELALAIPDPDGIARNAILTAFGAQRPKSWGCRVDEWWTLAADKVTKALRALAETAPCTAEDMDHNAIELGLPPGSALERVLTSASAPLTRTVDGGWVRRRVSGRDAAYLIVARTGTPMRAEDVAEELGEVARNIAESMRRDKRFVQTRPDGLWALADWRLPESNRPGNAHEVAINVLEELGPLPYADFEREVIARYPVSAWRVKQCLSSDLIGETPEGLLDLVRRGATPIEEPEPRRSPSIVANEAGDLVAVRMTVDKDVLRGSGLVVSLWLTWRLGMHHAPTTRRFALDSGREVVVRRGVGSAQLSSLRAEVADLGMGLGCSFAVMLMADTERAALRHTCGDDCPAPRASP</sequence>
<dbReference type="InterPro" id="IPR013324">
    <property type="entry name" value="RNA_pol_sigma_r3/r4-like"/>
</dbReference>
<protein>
    <recommendedName>
        <fullName evidence="1">RNA polymerase sigma-70 region 4 domain-containing protein</fullName>
    </recommendedName>
</protein>
<keyword evidence="3" id="KW-1185">Reference proteome</keyword>
<accession>A0ABN2TDR1</accession>
<gene>
    <name evidence="2" type="ORF">GCM10009838_85550</name>
</gene>
<reference evidence="2 3" key="1">
    <citation type="journal article" date="2019" name="Int. J. Syst. Evol. Microbiol.">
        <title>The Global Catalogue of Microorganisms (GCM) 10K type strain sequencing project: providing services to taxonomists for standard genome sequencing and annotation.</title>
        <authorList>
            <consortium name="The Broad Institute Genomics Platform"/>
            <consortium name="The Broad Institute Genome Sequencing Center for Infectious Disease"/>
            <person name="Wu L."/>
            <person name="Ma J."/>
        </authorList>
    </citation>
    <scope>NUCLEOTIDE SEQUENCE [LARGE SCALE GENOMIC DNA]</scope>
    <source>
        <strain evidence="2 3">JCM 16013</strain>
    </source>
</reference>